<keyword evidence="4 7" id="KW-0812">Transmembrane</keyword>
<feature type="transmembrane region" description="Helical" evidence="7">
    <location>
        <begin position="65"/>
        <end position="82"/>
    </location>
</feature>
<dbReference type="EMBL" id="MDHN01000013">
    <property type="protein sequence ID" value="OFC71577.1"/>
    <property type="molecule type" value="Genomic_DNA"/>
</dbReference>
<reference evidence="9 10" key="1">
    <citation type="submission" date="2016-08" db="EMBL/GenBank/DDBJ databases">
        <authorList>
            <person name="Seilhamer J.J."/>
        </authorList>
    </citation>
    <scope>NUCLEOTIDE SEQUENCE [LARGE SCALE GENOMIC DNA]</scope>
    <source>
        <strain evidence="9 10">KCTC 42603</strain>
    </source>
</reference>
<evidence type="ECO:0000313" key="10">
    <source>
        <dbReference type="Proteomes" id="UP000175691"/>
    </source>
</evidence>
<keyword evidence="6 7" id="KW-0472">Membrane</keyword>
<dbReference type="STRING" id="1656094.BFC18_07540"/>
<feature type="transmembrane region" description="Helical" evidence="7">
    <location>
        <begin position="119"/>
        <end position="138"/>
    </location>
</feature>
<sequence length="203" mass="22389">MTDWFHWLNLAGVAVCAISGTLMAYQKKMDGFGVVVLASVTAIGGGTLRDIMLDLPVFWIKDTDYLYTTLGAALLTIAWLRISPRFPYHYLLVADAFGLALFNVVGMEKALINDAPMSVAIAMGTITGVFGGLLRDVICREVPLVLNGELYAITCITGGLSYAALLYAGFDQHYCPWFALLVTVLMRLAAMRWHWQLPVFKNE</sequence>
<dbReference type="GO" id="GO:0005886">
    <property type="term" value="C:plasma membrane"/>
    <property type="evidence" value="ECO:0007669"/>
    <property type="project" value="UniProtKB-SubCell"/>
</dbReference>
<evidence type="ECO:0000256" key="6">
    <source>
        <dbReference type="ARBA" id="ARBA00023136"/>
    </source>
</evidence>
<gene>
    <name evidence="9" type="ORF">BFC18_07540</name>
</gene>
<evidence type="ECO:0000256" key="1">
    <source>
        <dbReference type="ARBA" id="ARBA00004651"/>
    </source>
</evidence>
<dbReference type="InterPro" id="IPR005115">
    <property type="entry name" value="Gly_transporter"/>
</dbReference>
<evidence type="ECO:0000256" key="4">
    <source>
        <dbReference type="ARBA" id="ARBA00022692"/>
    </source>
</evidence>
<dbReference type="AlphaFoldDB" id="A0A1E7ZDJ3"/>
<comment type="similarity">
    <text evidence="2">Belongs to the UPF0126 family.</text>
</comment>
<dbReference type="OrthoDB" id="9791874at2"/>
<feature type="transmembrane region" description="Helical" evidence="7">
    <location>
        <begin position="150"/>
        <end position="170"/>
    </location>
</feature>
<proteinExistence type="inferred from homology"/>
<comment type="caution">
    <text evidence="9">The sequence shown here is derived from an EMBL/GenBank/DDBJ whole genome shotgun (WGS) entry which is preliminary data.</text>
</comment>
<feature type="transmembrane region" description="Helical" evidence="7">
    <location>
        <begin position="89"/>
        <end position="107"/>
    </location>
</feature>
<keyword evidence="10" id="KW-1185">Reference proteome</keyword>
<feature type="transmembrane region" description="Helical" evidence="7">
    <location>
        <begin position="32"/>
        <end position="53"/>
    </location>
</feature>
<keyword evidence="5 7" id="KW-1133">Transmembrane helix</keyword>
<evidence type="ECO:0000256" key="5">
    <source>
        <dbReference type="ARBA" id="ARBA00022989"/>
    </source>
</evidence>
<accession>A0A1E7ZDJ3</accession>
<dbReference type="PANTHER" id="PTHR30506:SF3">
    <property type="entry name" value="UPF0126 INNER MEMBRANE PROTEIN YADS-RELATED"/>
    <property type="match status" value="1"/>
</dbReference>
<feature type="transmembrane region" description="Helical" evidence="7">
    <location>
        <begin position="176"/>
        <end position="195"/>
    </location>
</feature>
<comment type="subcellular location">
    <subcellularLocation>
        <location evidence="1">Cell membrane</location>
        <topology evidence="1">Multi-pass membrane protein</topology>
    </subcellularLocation>
</comment>
<evidence type="ECO:0000256" key="3">
    <source>
        <dbReference type="ARBA" id="ARBA00022475"/>
    </source>
</evidence>
<evidence type="ECO:0000313" key="9">
    <source>
        <dbReference type="EMBL" id="OFC71577.1"/>
    </source>
</evidence>
<feature type="domain" description="Glycine transporter" evidence="8">
    <location>
        <begin position="7"/>
        <end position="79"/>
    </location>
</feature>
<dbReference type="Pfam" id="PF03458">
    <property type="entry name" value="Gly_transporter"/>
    <property type="match status" value="2"/>
</dbReference>
<dbReference type="Proteomes" id="UP000175691">
    <property type="component" value="Unassembled WGS sequence"/>
</dbReference>
<name>A0A1E7ZDJ3_9ALTE</name>
<protein>
    <recommendedName>
        <fullName evidence="8">Glycine transporter domain-containing protein</fullName>
    </recommendedName>
</protein>
<dbReference type="RefSeq" id="WP_070124450.1">
    <property type="nucleotide sequence ID" value="NZ_MDHN01000013.1"/>
</dbReference>
<keyword evidence="3" id="KW-1003">Cell membrane</keyword>
<evidence type="ECO:0000259" key="8">
    <source>
        <dbReference type="Pfam" id="PF03458"/>
    </source>
</evidence>
<feature type="transmembrane region" description="Helical" evidence="7">
    <location>
        <begin position="6"/>
        <end position="25"/>
    </location>
</feature>
<evidence type="ECO:0000256" key="7">
    <source>
        <dbReference type="SAM" id="Phobius"/>
    </source>
</evidence>
<evidence type="ECO:0000256" key="2">
    <source>
        <dbReference type="ARBA" id="ARBA00008193"/>
    </source>
</evidence>
<organism evidence="9 10">
    <name type="scientific">Alteromonas confluentis</name>
    <dbReference type="NCBI Taxonomy" id="1656094"/>
    <lineage>
        <taxon>Bacteria</taxon>
        <taxon>Pseudomonadati</taxon>
        <taxon>Pseudomonadota</taxon>
        <taxon>Gammaproteobacteria</taxon>
        <taxon>Alteromonadales</taxon>
        <taxon>Alteromonadaceae</taxon>
        <taxon>Alteromonas/Salinimonas group</taxon>
        <taxon>Alteromonas</taxon>
    </lineage>
</organism>
<feature type="domain" description="Glycine transporter" evidence="8">
    <location>
        <begin position="93"/>
        <end position="165"/>
    </location>
</feature>
<dbReference type="PANTHER" id="PTHR30506">
    <property type="entry name" value="INNER MEMBRANE PROTEIN"/>
    <property type="match status" value="1"/>
</dbReference>